<dbReference type="Gene3D" id="2.60.40.10">
    <property type="entry name" value="Immunoglobulins"/>
    <property type="match status" value="1"/>
</dbReference>
<protein>
    <submittedName>
        <fullName evidence="3">T9SS type A sorting domain-containing protein</fullName>
    </submittedName>
</protein>
<evidence type="ECO:0000259" key="2">
    <source>
        <dbReference type="Pfam" id="PF21348"/>
    </source>
</evidence>
<dbReference type="PANTHER" id="PTHR43118">
    <property type="entry name" value="RHAMNOGALACTURONAN LYASE (EUROFUNG)"/>
    <property type="match status" value="1"/>
</dbReference>
<organism evidence="3 4">
    <name type="scientific">Hymenobacter volaticus</name>
    <dbReference type="NCBI Taxonomy" id="2932254"/>
    <lineage>
        <taxon>Bacteria</taxon>
        <taxon>Pseudomonadati</taxon>
        <taxon>Bacteroidota</taxon>
        <taxon>Cytophagia</taxon>
        <taxon>Cytophagales</taxon>
        <taxon>Hymenobacteraceae</taxon>
        <taxon>Hymenobacter</taxon>
    </lineage>
</organism>
<keyword evidence="4" id="KW-1185">Reference proteome</keyword>
<dbReference type="InterPro" id="IPR041624">
    <property type="entry name" value="RGI_lyase"/>
</dbReference>
<reference evidence="3" key="1">
    <citation type="submission" date="2022-04" db="EMBL/GenBank/DDBJ databases">
        <title>Hymenobacter sp. isolated from the air.</title>
        <authorList>
            <person name="Won M."/>
            <person name="Lee C.-M."/>
            <person name="Woen H.-Y."/>
            <person name="Kwon S.-W."/>
        </authorList>
    </citation>
    <scope>NUCLEOTIDE SEQUENCE</scope>
    <source>
        <strain evidence="3">5420S-77</strain>
        <plasmid evidence="3">unnamed1</plasmid>
    </source>
</reference>
<dbReference type="NCBIfam" id="TIGR04183">
    <property type="entry name" value="Por_Secre_tail"/>
    <property type="match status" value="1"/>
</dbReference>
<proteinExistence type="predicted"/>
<gene>
    <name evidence="3" type="ORF">MUN86_23995</name>
</gene>
<evidence type="ECO:0000313" key="3">
    <source>
        <dbReference type="EMBL" id="UOQ68569.1"/>
    </source>
</evidence>
<dbReference type="EMBL" id="CP095062">
    <property type="protein sequence ID" value="UOQ68569.1"/>
    <property type="molecule type" value="Genomic_DNA"/>
</dbReference>
<dbReference type="InterPro" id="IPR049366">
    <property type="entry name" value="RGL11_C"/>
</dbReference>
<dbReference type="Pfam" id="PF21348">
    <property type="entry name" value="RGL11_C"/>
    <property type="match status" value="1"/>
</dbReference>
<dbReference type="PANTHER" id="PTHR43118:SF1">
    <property type="entry name" value="RHAMNOGALACTURONAN LYASE (EUROFUNG)"/>
    <property type="match status" value="1"/>
</dbReference>
<geneLocation type="plasmid" evidence="3 4">
    <name>unnamed1</name>
</geneLocation>
<feature type="domain" description="Rhamnogalacturonan I lyase beta-sheet" evidence="1">
    <location>
        <begin position="58"/>
        <end position="143"/>
    </location>
</feature>
<dbReference type="Proteomes" id="UP000830401">
    <property type="component" value="Plasmid unnamed1"/>
</dbReference>
<dbReference type="CDD" id="cd10318">
    <property type="entry name" value="RGL11"/>
    <property type="match status" value="1"/>
</dbReference>
<keyword evidence="3" id="KW-0614">Plasmid</keyword>
<dbReference type="InterPro" id="IPR034641">
    <property type="entry name" value="RGL11"/>
</dbReference>
<dbReference type="InterPro" id="IPR013783">
    <property type="entry name" value="Ig-like_fold"/>
</dbReference>
<name>A0ABY4GDC2_9BACT</name>
<dbReference type="RefSeq" id="WP_245125917.1">
    <property type="nucleotide sequence ID" value="NZ_CP095062.1"/>
</dbReference>
<accession>A0ABY4GDC2</accession>
<dbReference type="SUPFAM" id="SSF69318">
    <property type="entry name" value="Integrin alpha N-terminal domain"/>
    <property type="match status" value="1"/>
</dbReference>
<dbReference type="InterPro" id="IPR028994">
    <property type="entry name" value="Integrin_alpha_N"/>
</dbReference>
<evidence type="ECO:0000259" key="1">
    <source>
        <dbReference type="Pfam" id="PF18370"/>
    </source>
</evidence>
<dbReference type="Pfam" id="PF18370">
    <property type="entry name" value="RGI_lyase"/>
    <property type="match status" value="1"/>
</dbReference>
<sequence>MKKNFYLPTLGLHTTSRQRLVSGAGKLASFGLLAASLFTAAGAFGQGNSHSATTPSVRQLETLGRGLVAVDQGDGKVFVSWRLLATDDPKVGFNLFRKPVSGDAVKLNEQPITSSTNWVDEKPDLTPGTTYFVRTVRNGGPNQGDDSSAPETAPVWAQQYMRLPLQQPAGGTNASGDYTYSPGDCSVGDLDGDGQYEVIVKWDPSNAKDNSQSGFTGNVYLDAYKLDGTQLWRIDLGKNIRAGAHYTQFMVYDLDGDGKAELACKTADGTIDGTGQVLGDGSADYRNASGYILNGPEYLTVFNGLTGAAYPSTTYLPQRHPVKGDNPTTNELRTIWGDNYGNRVDRFLAAVAYLDGVHPSLVMCRGYYTRTVLVAWDFKNGQLTQRWTFDSDDNTPGNAAYRGQGNHNLTVADIDADGKDEIVYGSCAIDENGKGIYSTGRGHGDALHVSDMDPSRPGLEVFSPHEDQSAYGTSPADFREASTGQLIWGRPGAMQGDVGRGLAADIDPRFPGFEAWASRGGLYSAKGDLITNTKPSINFAVWWDGDLSRELLDGTVIDKWDYANNRSTRLLTAYNFGAERNNGTKANPGLSADLFGDWREEVIWRDINNKDLLIFTTTIPTTYRLTTLMHDPQYRLSIAWQNVAYNQPPHTGFYLGSDMELGTNMPGKSGEDELRDATLYPNPSNSSFRLKASGNFRYVVLDQYGKQLEAGTGKDEVVLGEALPAGHYVVRITTNSTSKAIQIVKE</sequence>
<evidence type="ECO:0000313" key="4">
    <source>
        <dbReference type="Proteomes" id="UP000830401"/>
    </source>
</evidence>
<feature type="domain" description="Rhamnogalacturonan lyase family 11 C-terminal" evidence="2">
    <location>
        <begin position="160"/>
        <end position="660"/>
    </location>
</feature>
<dbReference type="InterPro" id="IPR026444">
    <property type="entry name" value="Secre_tail"/>
</dbReference>